<evidence type="ECO:0000313" key="7">
    <source>
        <dbReference type="EMBL" id="SFI59156.1"/>
    </source>
</evidence>
<keyword evidence="5" id="KW-0804">Transcription</keyword>
<protein>
    <submittedName>
        <fullName evidence="7">Transcriptional regulator of acetoin/glycerol metabolism</fullName>
    </submittedName>
</protein>
<dbReference type="Pfam" id="PF25601">
    <property type="entry name" value="AAA_lid_14"/>
    <property type="match status" value="1"/>
</dbReference>
<dbReference type="PROSITE" id="PS50045">
    <property type="entry name" value="SIGMA54_INTERACT_4"/>
    <property type="match status" value="1"/>
</dbReference>
<dbReference type="InterPro" id="IPR002078">
    <property type="entry name" value="Sigma_54_int"/>
</dbReference>
<dbReference type="SUPFAM" id="SSF55785">
    <property type="entry name" value="PYP-like sensor domain (PAS domain)"/>
    <property type="match status" value="1"/>
</dbReference>
<dbReference type="AlphaFoldDB" id="A0A1I3JG65"/>
<sequence length="658" mass="74475">MKSVVITKFDEFNDIDRLLMDKWEKLLSDSEVPEYNRSIITSSWKRCLAKKIDPLRKEADVIYSGDDLKEQQEKNQFLLEIASPYIDELFEYYSGQPTLVMLTDPKGIILKGIATSEAWAKVDPIRFVPGADWSEEASGTNAIGTAIIEGKPTQVFAAEHFCQGWHPWVCSAAPIRDPFTNQLLGVLDLTAEKRLVQAHDLHLITSQVRKIEHEIRNIISKQNLTLIENIMDIIHDPLVIFDAQGRITRYNSPALHLLRIQSGEFIQTLFGCSMNDIKDKSCTMKLSKHGQEWAVQFQPYKIDTRFMGGMALFRKITPSNTKFKQLSTTSLSLPASSTRYRFDQIITRNPKMKHVIQLAKKAAFSDKTLLITGESGVGKEVFAQSVHSLGPRNRFPFVSINCGAIQRDLLASELFGYAPGTFTGADPKGKKGKFELAHKGTLFLDEIGELPLEAQAYLLRVLEEQVVVPVGGSDPIQVDVRVIAATNRDLAQEVKNGNFREDLFYRLNVLHLEIPPLRERKEDIPLLVNHFLYSQKEKDQIQLIDTSALEKLMQYHWPGNVRQLKNVLDKAMFHDQDGCISEEDLPAEIIGSAKRCENKASDGDFRDKKHKLSNPVITKEMLTQTLKLTGGNISKTARLLQVSRTTIYRKMSKFGLLM</sequence>
<dbReference type="InterPro" id="IPR003018">
    <property type="entry name" value="GAF"/>
</dbReference>
<dbReference type="SMART" id="SM00382">
    <property type="entry name" value="AAA"/>
    <property type="match status" value="1"/>
</dbReference>
<dbReference type="GO" id="GO:0006355">
    <property type="term" value="P:regulation of DNA-templated transcription"/>
    <property type="evidence" value="ECO:0007669"/>
    <property type="project" value="InterPro"/>
</dbReference>
<dbReference type="InterPro" id="IPR029016">
    <property type="entry name" value="GAF-like_dom_sf"/>
</dbReference>
<dbReference type="PROSITE" id="PS00675">
    <property type="entry name" value="SIGMA54_INTERACT_1"/>
    <property type="match status" value="1"/>
</dbReference>
<dbReference type="InterPro" id="IPR025662">
    <property type="entry name" value="Sigma_54_int_dom_ATP-bd_1"/>
</dbReference>
<dbReference type="STRING" id="46223.SAMN05421852_10162"/>
<dbReference type="Gene3D" id="1.10.8.60">
    <property type="match status" value="1"/>
</dbReference>
<dbReference type="PROSITE" id="PS00688">
    <property type="entry name" value="SIGMA54_INTERACT_3"/>
    <property type="match status" value="1"/>
</dbReference>
<gene>
    <name evidence="7" type="ORF">SAMN05421852_10162</name>
</gene>
<dbReference type="EMBL" id="FORR01000001">
    <property type="protein sequence ID" value="SFI59156.1"/>
    <property type="molecule type" value="Genomic_DNA"/>
</dbReference>
<evidence type="ECO:0000313" key="8">
    <source>
        <dbReference type="Proteomes" id="UP000199545"/>
    </source>
</evidence>
<dbReference type="FunFam" id="3.40.50.300:FF:000006">
    <property type="entry name" value="DNA-binding transcriptional regulator NtrC"/>
    <property type="match status" value="1"/>
</dbReference>
<dbReference type="PRINTS" id="PR01590">
    <property type="entry name" value="HTHFIS"/>
</dbReference>
<dbReference type="OrthoDB" id="9771372at2"/>
<evidence type="ECO:0000256" key="2">
    <source>
        <dbReference type="ARBA" id="ARBA00022840"/>
    </source>
</evidence>
<dbReference type="InterPro" id="IPR025943">
    <property type="entry name" value="Sigma_54_int_dom_ATP-bd_2"/>
</dbReference>
<dbReference type="Proteomes" id="UP000199545">
    <property type="component" value="Unassembled WGS sequence"/>
</dbReference>
<dbReference type="RefSeq" id="WP_093226987.1">
    <property type="nucleotide sequence ID" value="NZ_FORR01000001.1"/>
</dbReference>
<keyword evidence="1" id="KW-0547">Nucleotide-binding</keyword>
<evidence type="ECO:0000256" key="5">
    <source>
        <dbReference type="ARBA" id="ARBA00023163"/>
    </source>
</evidence>
<dbReference type="Gene3D" id="1.10.10.60">
    <property type="entry name" value="Homeodomain-like"/>
    <property type="match status" value="1"/>
</dbReference>
<dbReference type="Pfam" id="PF02954">
    <property type="entry name" value="HTH_8"/>
    <property type="match status" value="1"/>
</dbReference>
<dbReference type="Pfam" id="PF01590">
    <property type="entry name" value="GAF"/>
    <property type="match status" value="1"/>
</dbReference>
<dbReference type="GO" id="GO:0043565">
    <property type="term" value="F:sequence-specific DNA binding"/>
    <property type="evidence" value="ECO:0007669"/>
    <property type="project" value="InterPro"/>
</dbReference>
<dbReference type="InterPro" id="IPR025944">
    <property type="entry name" value="Sigma_54_int_dom_CS"/>
</dbReference>
<reference evidence="7 8" key="1">
    <citation type="submission" date="2016-10" db="EMBL/GenBank/DDBJ databases">
        <authorList>
            <person name="de Groot N.N."/>
        </authorList>
    </citation>
    <scope>NUCLEOTIDE SEQUENCE [LARGE SCALE GENOMIC DNA]</scope>
    <source>
        <strain evidence="7 8">DSM 44778</strain>
    </source>
</reference>
<dbReference type="InterPro" id="IPR009057">
    <property type="entry name" value="Homeodomain-like_sf"/>
</dbReference>
<evidence type="ECO:0000256" key="4">
    <source>
        <dbReference type="ARBA" id="ARBA00023125"/>
    </source>
</evidence>
<dbReference type="InterPro" id="IPR002197">
    <property type="entry name" value="HTH_Fis"/>
</dbReference>
<keyword evidence="2" id="KW-0067">ATP-binding</keyword>
<dbReference type="Pfam" id="PF00158">
    <property type="entry name" value="Sigma54_activat"/>
    <property type="match status" value="1"/>
</dbReference>
<dbReference type="InterPro" id="IPR035965">
    <property type="entry name" value="PAS-like_dom_sf"/>
</dbReference>
<dbReference type="PROSITE" id="PS00676">
    <property type="entry name" value="SIGMA54_INTERACT_2"/>
    <property type="match status" value="1"/>
</dbReference>
<dbReference type="GO" id="GO:0005524">
    <property type="term" value="F:ATP binding"/>
    <property type="evidence" value="ECO:0007669"/>
    <property type="project" value="UniProtKB-KW"/>
</dbReference>
<dbReference type="SUPFAM" id="SSF46689">
    <property type="entry name" value="Homeodomain-like"/>
    <property type="match status" value="1"/>
</dbReference>
<keyword evidence="4" id="KW-0238">DNA-binding</keyword>
<accession>A0A1I3JG65</accession>
<evidence type="ECO:0000259" key="6">
    <source>
        <dbReference type="PROSITE" id="PS50045"/>
    </source>
</evidence>
<dbReference type="InterPro" id="IPR027417">
    <property type="entry name" value="P-loop_NTPase"/>
</dbReference>
<dbReference type="SUPFAM" id="SSF52540">
    <property type="entry name" value="P-loop containing nucleoside triphosphate hydrolases"/>
    <property type="match status" value="1"/>
</dbReference>
<dbReference type="InterPro" id="IPR058031">
    <property type="entry name" value="AAA_lid_NorR"/>
</dbReference>
<evidence type="ECO:0000256" key="1">
    <source>
        <dbReference type="ARBA" id="ARBA00022741"/>
    </source>
</evidence>
<keyword evidence="8" id="KW-1185">Reference proteome</keyword>
<evidence type="ECO:0000256" key="3">
    <source>
        <dbReference type="ARBA" id="ARBA00023015"/>
    </source>
</evidence>
<dbReference type="InterPro" id="IPR003593">
    <property type="entry name" value="AAA+_ATPase"/>
</dbReference>
<feature type="domain" description="Sigma-54 factor interaction" evidence="6">
    <location>
        <begin position="345"/>
        <end position="573"/>
    </location>
</feature>
<dbReference type="PANTHER" id="PTHR32071">
    <property type="entry name" value="TRANSCRIPTIONAL REGULATORY PROTEIN"/>
    <property type="match status" value="1"/>
</dbReference>
<proteinExistence type="predicted"/>
<name>A0A1I3JG65_9BACL</name>
<dbReference type="CDD" id="cd00009">
    <property type="entry name" value="AAA"/>
    <property type="match status" value="1"/>
</dbReference>
<dbReference type="Gene3D" id="3.30.450.40">
    <property type="match status" value="1"/>
</dbReference>
<organism evidence="7 8">
    <name type="scientific">Thermoflavimicrobium dichotomicum</name>
    <dbReference type="NCBI Taxonomy" id="46223"/>
    <lineage>
        <taxon>Bacteria</taxon>
        <taxon>Bacillati</taxon>
        <taxon>Bacillota</taxon>
        <taxon>Bacilli</taxon>
        <taxon>Bacillales</taxon>
        <taxon>Thermoactinomycetaceae</taxon>
        <taxon>Thermoflavimicrobium</taxon>
    </lineage>
</organism>
<dbReference type="Gene3D" id="3.40.50.300">
    <property type="entry name" value="P-loop containing nucleotide triphosphate hydrolases"/>
    <property type="match status" value="1"/>
</dbReference>
<keyword evidence="3" id="KW-0805">Transcription regulation</keyword>